<comment type="similarity">
    <text evidence="2">Belongs to the membrane fusion protein (MFP) (TC 8.A.1) family.</text>
</comment>
<dbReference type="Pfam" id="PF25967">
    <property type="entry name" value="RND-MFP_C"/>
    <property type="match status" value="1"/>
</dbReference>
<dbReference type="Gene3D" id="2.40.30.170">
    <property type="match status" value="1"/>
</dbReference>
<dbReference type="EMBL" id="VRLW01000001">
    <property type="protein sequence ID" value="KAA1261529.1"/>
    <property type="molecule type" value="Genomic_DNA"/>
</dbReference>
<dbReference type="NCBIfam" id="TIGR01730">
    <property type="entry name" value="RND_mfp"/>
    <property type="match status" value="1"/>
</dbReference>
<dbReference type="Gene3D" id="2.40.420.20">
    <property type="match status" value="1"/>
</dbReference>
<dbReference type="Pfam" id="PF25917">
    <property type="entry name" value="BSH_RND"/>
    <property type="match status" value="1"/>
</dbReference>
<feature type="domain" description="Multidrug resistance protein MdtA-like C-terminal permuted SH3" evidence="6">
    <location>
        <begin position="323"/>
        <end position="382"/>
    </location>
</feature>
<dbReference type="InterPro" id="IPR058627">
    <property type="entry name" value="MdtA-like_C"/>
</dbReference>
<dbReference type="InterPro" id="IPR058625">
    <property type="entry name" value="MdtA-like_BSH"/>
</dbReference>
<keyword evidence="8" id="KW-1185">Reference proteome</keyword>
<dbReference type="InterPro" id="IPR058626">
    <property type="entry name" value="MdtA-like_b-barrel"/>
</dbReference>
<evidence type="ECO:0000256" key="1">
    <source>
        <dbReference type="ARBA" id="ARBA00004196"/>
    </source>
</evidence>
<organism evidence="7 8">
    <name type="scientific">Rubripirellula obstinata</name>
    <dbReference type="NCBI Taxonomy" id="406547"/>
    <lineage>
        <taxon>Bacteria</taxon>
        <taxon>Pseudomonadati</taxon>
        <taxon>Planctomycetota</taxon>
        <taxon>Planctomycetia</taxon>
        <taxon>Pirellulales</taxon>
        <taxon>Pirellulaceae</taxon>
        <taxon>Rubripirellula</taxon>
    </lineage>
</organism>
<feature type="domain" description="Multidrug resistance protein MdtA-like alpha-helical hairpin" evidence="3">
    <location>
        <begin position="116"/>
        <end position="183"/>
    </location>
</feature>
<evidence type="ECO:0000313" key="8">
    <source>
        <dbReference type="Proteomes" id="UP000322699"/>
    </source>
</evidence>
<dbReference type="GO" id="GO:0022857">
    <property type="term" value="F:transmembrane transporter activity"/>
    <property type="evidence" value="ECO:0007669"/>
    <property type="project" value="InterPro"/>
</dbReference>
<feature type="domain" description="Multidrug resistance protein MdtA-like beta-barrel" evidence="5">
    <location>
        <begin position="263"/>
        <end position="316"/>
    </location>
</feature>
<dbReference type="RefSeq" id="WP_084422669.1">
    <property type="nucleotide sequence ID" value="NZ_LWSK01000053.1"/>
</dbReference>
<reference evidence="7 8" key="1">
    <citation type="submission" date="2019-08" db="EMBL/GenBank/DDBJ databases">
        <title>Deep-cultivation of Planctomycetes and their phenomic and genomic characterization uncovers novel biology.</title>
        <authorList>
            <person name="Wiegand S."/>
            <person name="Jogler M."/>
            <person name="Boedeker C."/>
            <person name="Pinto D."/>
            <person name="Vollmers J."/>
            <person name="Rivas-Marin E."/>
            <person name="Kohn T."/>
            <person name="Peeters S.H."/>
            <person name="Heuer A."/>
            <person name="Rast P."/>
            <person name="Oberbeckmann S."/>
            <person name="Bunk B."/>
            <person name="Jeske O."/>
            <person name="Meyerdierks A."/>
            <person name="Storesund J.E."/>
            <person name="Kallscheuer N."/>
            <person name="Luecker S."/>
            <person name="Lage O.M."/>
            <person name="Pohl T."/>
            <person name="Merkel B.J."/>
            <person name="Hornburger P."/>
            <person name="Mueller R.-W."/>
            <person name="Bruemmer F."/>
            <person name="Labrenz M."/>
            <person name="Spormann A.M."/>
            <person name="Op Den Camp H."/>
            <person name="Overmann J."/>
            <person name="Amann R."/>
            <person name="Jetten M.S.M."/>
            <person name="Mascher T."/>
            <person name="Medema M.H."/>
            <person name="Devos D.P."/>
            <person name="Kaster A.-K."/>
            <person name="Ovreas L."/>
            <person name="Rohde M."/>
            <person name="Galperin M.Y."/>
            <person name="Jogler C."/>
        </authorList>
    </citation>
    <scope>NUCLEOTIDE SEQUENCE [LARGE SCALE GENOMIC DNA]</scope>
    <source>
        <strain evidence="7 8">LF1</strain>
    </source>
</reference>
<evidence type="ECO:0000259" key="6">
    <source>
        <dbReference type="Pfam" id="PF25967"/>
    </source>
</evidence>
<dbReference type="Gene3D" id="1.10.287.470">
    <property type="entry name" value="Helix hairpin bin"/>
    <property type="match status" value="1"/>
</dbReference>
<dbReference type="SUPFAM" id="SSF111369">
    <property type="entry name" value="HlyD-like secretion proteins"/>
    <property type="match status" value="1"/>
</dbReference>
<protein>
    <submittedName>
        <fullName evidence="7">Efflux pump periplasmic linker BepF</fullName>
    </submittedName>
</protein>
<sequence>MILEDILIPRWNTRLLMVGCCMVSGLGWLGCEKAKPSSDQAASKPAQRVTVAAAIQGEITDSVELVGRTEADERVSIQSRVSGFLLKKHFVDGQLVKEGDLLFTIEPDEYQAILNQSLAQVDVANTRLDMAEKTFARSKKLIKSKAISREEFDQNQAAVAEARATVAAAQANAARVKLDVDYTKITSPISGRVDRALLDEGNFVTGGLAGGTTLTTVVSDRPIKAIANVDENVRLKFMRRQREVAGKDFAEADKVDDLKIPCDLQLPDEKGFPHAGMLDYAENQINQQTGTSQIRGIFPNENGLLKAGMFVRLRVPMSDPYLAVLVPDKAIGTDQATKFVFVVNGENRIEQRTVEVGDRQGNLRVIKSGVLIDDSVVVAGLQLVQPGMMVDPVMAKE</sequence>
<proteinExistence type="inferred from homology"/>
<dbReference type="Pfam" id="PF25876">
    <property type="entry name" value="HH_MFP_RND"/>
    <property type="match status" value="1"/>
</dbReference>
<evidence type="ECO:0000259" key="5">
    <source>
        <dbReference type="Pfam" id="PF25944"/>
    </source>
</evidence>
<dbReference type="InterPro" id="IPR006143">
    <property type="entry name" value="RND_pump_MFP"/>
</dbReference>
<evidence type="ECO:0000256" key="2">
    <source>
        <dbReference type="ARBA" id="ARBA00009477"/>
    </source>
</evidence>
<evidence type="ECO:0000259" key="3">
    <source>
        <dbReference type="Pfam" id="PF25876"/>
    </source>
</evidence>
<dbReference type="OrthoDB" id="9816569at2"/>
<comment type="subcellular location">
    <subcellularLocation>
        <location evidence="1">Cell envelope</location>
    </subcellularLocation>
</comment>
<dbReference type="PANTHER" id="PTHR30158">
    <property type="entry name" value="ACRA/E-RELATED COMPONENT OF DRUG EFFLUX TRANSPORTER"/>
    <property type="match status" value="1"/>
</dbReference>
<evidence type="ECO:0000259" key="4">
    <source>
        <dbReference type="Pfam" id="PF25917"/>
    </source>
</evidence>
<dbReference type="AlphaFoldDB" id="A0A5B1CNW6"/>
<gene>
    <name evidence="7" type="primary">bepF</name>
    <name evidence="7" type="ORF">LF1_40790</name>
</gene>
<dbReference type="Proteomes" id="UP000322699">
    <property type="component" value="Unassembled WGS sequence"/>
</dbReference>
<dbReference type="PANTHER" id="PTHR30158:SF10">
    <property type="entry name" value="CATION EFFLUX PUMP"/>
    <property type="match status" value="1"/>
</dbReference>
<comment type="caution">
    <text evidence="7">The sequence shown here is derived from an EMBL/GenBank/DDBJ whole genome shotgun (WGS) entry which is preliminary data.</text>
</comment>
<feature type="domain" description="Multidrug resistance protein MdtA-like barrel-sandwich hybrid" evidence="4">
    <location>
        <begin position="74"/>
        <end position="209"/>
    </location>
</feature>
<dbReference type="InterPro" id="IPR058624">
    <property type="entry name" value="MdtA-like_HH"/>
</dbReference>
<dbReference type="Gene3D" id="2.40.50.100">
    <property type="match status" value="1"/>
</dbReference>
<dbReference type="Pfam" id="PF25944">
    <property type="entry name" value="Beta-barrel_RND"/>
    <property type="match status" value="1"/>
</dbReference>
<dbReference type="GO" id="GO:0046677">
    <property type="term" value="P:response to antibiotic"/>
    <property type="evidence" value="ECO:0007669"/>
    <property type="project" value="TreeGrafter"/>
</dbReference>
<evidence type="ECO:0000313" key="7">
    <source>
        <dbReference type="EMBL" id="KAA1261529.1"/>
    </source>
</evidence>
<accession>A0A5B1CNW6</accession>
<name>A0A5B1CNW6_9BACT</name>
<dbReference type="GO" id="GO:0005886">
    <property type="term" value="C:plasma membrane"/>
    <property type="evidence" value="ECO:0007669"/>
    <property type="project" value="TreeGrafter"/>
</dbReference>